<proteinExistence type="predicted"/>
<dbReference type="Proteomes" id="UP000297477">
    <property type="component" value="Unassembled WGS sequence"/>
</dbReference>
<keyword evidence="7" id="KW-1185">Reference proteome</keyword>
<dbReference type="Gene3D" id="1.20.120.530">
    <property type="entry name" value="GntR ligand-binding domain-like"/>
    <property type="match status" value="1"/>
</dbReference>
<comment type="caution">
    <text evidence="6">The sequence shown here is derived from an EMBL/GenBank/DDBJ whole genome shotgun (WGS) entry which is preliminary data.</text>
</comment>
<evidence type="ECO:0000256" key="1">
    <source>
        <dbReference type="ARBA" id="ARBA00023015"/>
    </source>
</evidence>
<dbReference type="InterPro" id="IPR036388">
    <property type="entry name" value="WH-like_DNA-bd_sf"/>
</dbReference>
<accession>A0ABY2K2M6</accession>
<feature type="region of interest" description="Disordered" evidence="4">
    <location>
        <begin position="1"/>
        <end position="24"/>
    </location>
</feature>
<feature type="compositionally biased region" description="Basic and acidic residues" evidence="4">
    <location>
        <begin position="1"/>
        <end position="12"/>
    </location>
</feature>
<dbReference type="PANTHER" id="PTHR43537">
    <property type="entry name" value="TRANSCRIPTIONAL REGULATOR, GNTR FAMILY"/>
    <property type="match status" value="1"/>
</dbReference>
<evidence type="ECO:0000259" key="5">
    <source>
        <dbReference type="PROSITE" id="PS50949"/>
    </source>
</evidence>
<reference evidence="6 7" key="1">
    <citation type="submission" date="2019-03" db="EMBL/GenBank/DDBJ databases">
        <title>Reclassification of Micrococcus aloeverae and Micrococcus yunnanensis as later heterotypic synonyms of Micrococcus luteus.</title>
        <authorList>
            <person name="Huang C.-H."/>
        </authorList>
    </citation>
    <scope>NUCLEOTIDE SEQUENCE [LARGE SCALE GENOMIC DNA]</scope>
    <source>
        <strain evidence="6 7">BCRC 12151</strain>
    </source>
</reference>
<evidence type="ECO:0000313" key="7">
    <source>
        <dbReference type="Proteomes" id="UP000297477"/>
    </source>
</evidence>
<organism evidence="6 7">
    <name type="scientific">Micrococcus lylae</name>
    <dbReference type="NCBI Taxonomy" id="1273"/>
    <lineage>
        <taxon>Bacteria</taxon>
        <taxon>Bacillati</taxon>
        <taxon>Actinomycetota</taxon>
        <taxon>Actinomycetes</taxon>
        <taxon>Micrococcales</taxon>
        <taxon>Micrococcaceae</taxon>
        <taxon>Micrococcus</taxon>
    </lineage>
</organism>
<dbReference type="PROSITE" id="PS50949">
    <property type="entry name" value="HTH_GNTR"/>
    <property type="match status" value="1"/>
</dbReference>
<feature type="domain" description="HTH gntR-type" evidence="5">
    <location>
        <begin position="24"/>
        <end position="91"/>
    </location>
</feature>
<dbReference type="PANTHER" id="PTHR43537:SF24">
    <property type="entry name" value="GLUCONATE OPERON TRANSCRIPTIONAL REPRESSOR"/>
    <property type="match status" value="1"/>
</dbReference>
<dbReference type="RefSeq" id="WP_067189588.1">
    <property type="nucleotide sequence ID" value="NZ_SPKT01000013.1"/>
</dbReference>
<keyword evidence="1" id="KW-0805">Transcription regulation</keyword>
<dbReference type="SUPFAM" id="SSF46785">
    <property type="entry name" value="Winged helix' DNA-binding domain"/>
    <property type="match status" value="1"/>
</dbReference>
<dbReference type="InterPro" id="IPR011711">
    <property type="entry name" value="GntR_C"/>
</dbReference>
<evidence type="ECO:0000256" key="4">
    <source>
        <dbReference type="SAM" id="MobiDB-lite"/>
    </source>
</evidence>
<dbReference type="Pfam" id="PF00392">
    <property type="entry name" value="GntR"/>
    <property type="match status" value="1"/>
</dbReference>
<dbReference type="SUPFAM" id="SSF48008">
    <property type="entry name" value="GntR ligand-binding domain-like"/>
    <property type="match status" value="1"/>
</dbReference>
<protein>
    <submittedName>
        <fullName evidence="6">GntR family transcriptional regulator</fullName>
    </submittedName>
</protein>
<name>A0ABY2K2M6_9MICC</name>
<keyword evidence="2" id="KW-0238">DNA-binding</keyword>
<dbReference type="InterPro" id="IPR008920">
    <property type="entry name" value="TF_FadR/GntR_C"/>
</dbReference>
<evidence type="ECO:0000256" key="2">
    <source>
        <dbReference type="ARBA" id="ARBA00023125"/>
    </source>
</evidence>
<evidence type="ECO:0000256" key="3">
    <source>
        <dbReference type="ARBA" id="ARBA00023163"/>
    </source>
</evidence>
<dbReference type="Pfam" id="PF07729">
    <property type="entry name" value="FCD"/>
    <property type="match status" value="1"/>
</dbReference>
<dbReference type="SMART" id="SM00895">
    <property type="entry name" value="FCD"/>
    <property type="match status" value="1"/>
</dbReference>
<dbReference type="SMART" id="SM00345">
    <property type="entry name" value="HTH_GNTR"/>
    <property type="match status" value="1"/>
</dbReference>
<dbReference type="Gene3D" id="1.10.10.10">
    <property type="entry name" value="Winged helix-like DNA-binding domain superfamily/Winged helix DNA-binding domain"/>
    <property type="match status" value="1"/>
</dbReference>
<keyword evidence="3" id="KW-0804">Transcription</keyword>
<gene>
    <name evidence="6" type="ORF">E4A49_07500</name>
</gene>
<sequence>MPRGEAAPRRGSDGTGQAAVGTSASKADRAYQAILEGIRDQRHEPGDRLVLSQIAAELQMSVVPVREAIRRLQSENLVAYERNVGATVVGIDPVEYRHTMETLALVEGFSTAQCAPHVTAEDIASAREVNAAMRAMTASEQAWDPVAYTELNRRFHSILFEHRQNEHVHDLVHRGWNRLAALRSSTFAYVPGRADASVDEHEQLLRLIEEGAPFEQIEAAARAHRLNTLHAYLEHSAAQST</sequence>
<dbReference type="EMBL" id="SPKT01000013">
    <property type="protein sequence ID" value="TFH98836.1"/>
    <property type="molecule type" value="Genomic_DNA"/>
</dbReference>
<dbReference type="InterPro" id="IPR000524">
    <property type="entry name" value="Tscrpt_reg_HTH_GntR"/>
</dbReference>
<dbReference type="InterPro" id="IPR036390">
    <property type="entry name" value="WH_DNA-bd_sf"/>
</dbReference>
<evidence type="ECO:0000313" key="6">
    <source>
        <dbReference type="EMBL" id="TFH98836.1"/>
    </source>
</evidence>